<dbReference type="EMBL" id="KQ242717">
    <property type="protein sequence ID" value="KNC77488.1"/>
    <property type="molecule type" value="Genomic_DNA"/>
</dbReference>
<dbReference type="InterPro" id="IPR003165">
    <property type="entry name" value="Piwi"/>
</dbReference>
<dbReference type="PROSITE" id="PS50822">
    <property type="entry name" value="PIWI"/>
    <property type="match status" value="1"/>
</dbReference>
<dbReference type="eggNOG" id="KOG1041">
    <property type="taxonomic scope" value="Eukaryota"/>
</dbReference>
<evidence type="ECO:0000313" key="2">
    <source>
        <dbReference type="EMBL" id="KNC77488.1"/>
    </source>
</evidence>
<dbReference type="GeneID" id="25910555"/>
<gene>
    <name evidence="2" type="ORF">SARC_10051</name>
</gene>
<reference evidence="2 3" key="1">
    <citation type="submission" date="2011-02" db="EMBL/GenBank/DDBJ databases">
        <title>The Genome Sequence of Sphaeroforma arctica JP610.</title>
        <authorList>
            <consortium name="The Broad Institute Genome Sequencing Platform"/>
            <person name="Russ C."/>
            <person name="Cuomo C."/>
            <person name="Young S.K."/>
            <person name="Zeng Q."/>
            <person name="Gargeya S."/>
            <person name="Alvarado L."/>
            <person name="Berlin A."/>
            <person name="Chapman S.B."/>
            <person name="Chen Z."/>
            <person name="Freedman E."/>
            <person name="Gellesch M."/>
            <person name="Goldberg J."/>
            <person name="Griggs A."/>
            <person name="Gujja S."/>
            <person name="Heilman E."/>
            <person name="Heiman D."/>
            <person name="Howarth C."/>
            <person name="Mehta T."/>
            <person name="Neiman D."/>
            <person name="Pearson M."/>
            <person name="Roberts A."/>
            <person name="Saif S."/>
            <person name="Shea T."/>
            <person name="Shenoy N."/>
            <person name="Sisk P."/>
            <person name="Stolte C."/>
            <person name="Sykes S."/>
            <person name="White J."/>
            <person name="Yandava C."/>
            <person name="Burger G."/>
            <person name="Gray M.W."/>
            <person name="Holland P.W.H."/>
            <person name="King N."/>
            <person name="Lang F.B.F."/>
            <person name="Roger A.J."/>
            <person name="Ruiz-Trillo I."/>
            <person name="Haas B."/>
            <person name="Nusbaum C."/>
            <person name="Birren B."/>
        </authorList>
    </citation>
    <scope>NUCLEOTIDE SEQUENCE [LARGE SCALE GENOMIC DNA]</scope>
    <source>
        <strain evidence="2 3">JP610</strain>
    </source>
</reference>
<dbReference type="SMR" id="A0A0L0FN91"/>
<dbReference type="Pfam" id="PF02171">
    <property type="entry name" value="Piwi"/>
    <property type="match status" value="1"/>
</dbReference>
<dbReference type="PANTHER" id="PTHR22891">
    <property type="entry name" value="EUKARYOTIC TRANSLATION INITIATION FACTOR 2C"/>
    <property type="match status" value="1"/>
</dbReference>
<dbReference type="Gene3D" id="3.30.420.10">
    <property type="entry name" value="Ribonuclease H-like superfamily/Ribonuclease H"/>
    <property type="match status" value="1"/>
</dbReference>
<evidence type="ECO:0000259" key="1">
    <source>
        <dbReference type="PROSITE" id="PS50822"/>
    </source>
</evidence>
<protein>
    <recommendedName>
        <fullName evidence="1">Piwi domain-containing protein</fullName>
    </recommendedName>
</protein>
<dbReference type="GO" id="GO:0003676">
    <property type="term" value="F:nucleic acid binding"/>
    <property type="evidence" value="ECO:0007669"/>
    <property type="project" value="InterPro"/>
</dbReference>
<accession>A0A0L0FN91</accession>
<organism evidence="2 3">
    <name type="scientific">Sphaeroforma arctica JP610</name>
    <dbReference type="NCBI Taxonomy" id="667725"/>
    <lineage>
        <taxon>Eukaryota</taxon>
        <taxon>Ichthyosporea</taxon>
        <taxon>Ichthyophonida</taxon>
        <taxon>Sphaeroforma</taxon>
    </lineage>
</organism>
<evidence type="ECO:0000313" key="3">
    <source>
        <dbReference type="Proteomes" id="UP000054560"/>
    </source>
</evidence>
<feature type="domain" description="Piwi" evidence="1">
    <location>
        <begin position="270"/>
        <end position="554"/>
    </location>
</feature>
<sequence>MQNQLCRELEINVDENPCDPIGAGVLPPPALKFYNIMAAPGLDGKWNLRNAQFLTPAQVDGWIIVSVTEDFGVRECDELAREMRTTLQGHGLVCREGVYSEPYVYEWAWVEGVYGEPHVYKWAWVEGVYGEPHVYEWAWVEGVYDESHVYEWAWVEGVGVEPHVYEWAWVESVGGEPHVYEWAWVEGVYGEPHVYEWVWVEGVYFEPHVYEWAWVEAEPSVAVGFQESLDDALLRACRPFQTCRPDLIFVVEGSSGQWKDVKRFGMTNDIVTQCCLVKNARRATEPRGGQVRSNLALKINSKLGGTNWVPGVRQGENVLRPFILGSTTMLLGIDVTHPTGESSGATSVAAVVGSVDDNQSIYASHIFCPDNDAEEVLTREGLNEALTKLVDHYKERHHGHAPERFILFRDGISQGQVQEVLENEKDGIKRALDELCPMGHKLAIISLQKRHRVRLFLDHNNKKTNPVPGLLVDQDITFPGVDNFFINPHVPLQGTARPMHATCLWDEIGITSELLRLVTYYECYSLGSSTTSISQSTPARLAHHAAYLGQQLRAAGANMRDIREMNSTNLMHFL</sequence>
<dbReference type="AlphaFoldDB" id="A0A0L0FN91"/>
<name>A0A0L0FN91_9EUKA</name>
<dbReference type="Proteomes" id="UP000054560">
    <property type="component" value="Unassembled WGS sequence"/>
</dbReference>
<dbReference type="SUPFAM" id="SSF53098">
    <property type="entry name" value="Ribonuclease H-like"/>
    <property type="match status" value="1"/>
</dbReference>
<proteinExistence type="predicted"/>
<dbReference type="InterPro" id="IPR036397">
    <property type="entry name" value="RNaseH_sf"/>
</dbReference>
<dbReference type="Gene3D" id="3.40.50.2300">
    <property type="match status" value="2"/>
</dbReference>
<dbReference type="RefSeq" id="XP_014151390.1">
    <property type="nucleotide sequence ID" value="XM_014295915.1"/>
</dbReference>
<keyword evidence="3" id="KW-1185">Reference proteome</keyword>
<dbReference type="SMART" id="SM00950">
    <property type="entry name" value="Piwi"/>
    <property type="match status" value="1"/>
</dbReference>
<dbReference type="InterPro" id="IPR012337">
    <property type="entry name" value="RNaseH-like_sf"/>
</dbReference>
<dbReference type="OrthoDB" id="10252740at2759"/>
<dbReference type="STRING" id="667725.A0A0L0FN91"/>